<protein>
    <submittedName>
        <fullName evidence="1">Macaca fascicularis brain cDNA clone: QflA-23777, similar to human hypothetical protein MGC33637 (MGC33637), mRNA, RefSeq: NM_152596.2</fullName>
    </submittedName>
</protein>
<evidence type="ECO:0000313" key="1">
    <source>
        <dbReference type="EMBL" id="BAE90756.1"/>
    </source>
</evidence>
<organism evidence="1">
    <name type="scientific">Macaca fascicularis</name>
    <name type="common">Crab-eating macaque</name>
    <name type="synonym">Cynomolgus monkey</name>
    <dbReference type="NCBI Taxonomy" id="9541"/>
    <lineage>
        <taxon>Eukaryota</taxon>
        <taxon>Metazoa</taxon>
        <taxon>Chordata</taxon>
        <taxon>Craniata</taxon>
        <taxon>Vertebrata</taxon>
        <taxon>Euteleostomi</taxon>
        <taxon>Mammalia</taxon>
        <taxon>Eutheria</taxon>
        <taxon>Euarchontoglires</taxon>
        <taxon>Primates</taxon>
        <taxon>Haplorrhini</taxon>
        <taxon>Catarrhini</taxon>
        <taxon>Cercopithecidae</taxon>
        <taxon>Cercopithecinae</taxon>
        <taxon>Macaca</taxon>
    </lineage>
</organism>
<sequence>MQFFHLILLSSWDYGCVPPHPANFCTFSRDGVSPCWLNS</sequence>
<reference evidence="1" key="1">
    <citation type="journal article" date="2007" name="PLoS Biol.">
        <title>Rate of evolution in brain-expressed genes in humans and other primates.</title>
        <authorList>
            <person name="Wang H.-Y."/>
            <person name="Chien H.-C."/>
            <person name="Osada N."/>
            <person name="Hashimoto K."/>
            <person name="Sugano S."/>
            <person name="Gojobori T."/>
            <person name="Chou C.-K."/>
            <person name="Tsai S.-F."/>
            <person name="Wu C.-I."/>
            <person name="Shen C.-K.J."/>
        </authorList>
    </citation>
    <scope>NUCLEOTIDE SEQUENCE</scope>
</reference>
<dbReference type="EMBL" id="AB173694">
    <property type="protein sequence ID" value="BAE90756.1"/>
    <property type="molecule type" value="mRNA"/>
</dbReference>
<name>I7GP34_MACFA</name>
<dbReference type="AlphaFoldDB" id="I7GP34"/>
<proteinExistence type="evidence at transcript level"/>
<accession>I7GP34</accession>